<organism evidence="3 4">
    <name type="scientific">Streblomastix strix</name>
    <dbReference type="NCBI Taxonomy" id="222440"/>
    <lineage>
        <taxon>Eukaryota</taxon>
        <taxon>Metamonada</taxon>
        <taxon>Preaxostyla</taxon>
        <taxon>Oxymonadida</taxon>
        <taxon>Streblomastigidae</taxon>
        <taxon>Streblomastix</taxon>
    </lineage>
</organism>
<dbReference type="EMBL" id="SNRW01003749">
    <property type="protein sequence ID" value="KAA6389010.1"/>
    <property type="molecule type" value="Genomic_DNA"/>
</dbReference>
<evidence type="ECO:0000256" key="1">
    <source>
        <dbReference type="SAM" id="MobiDB-lite"/>
    </source>
</evidence>
<feature type="transmembrane region" description="Helical" evidence="2">
    <location>
        <begin position="527"/>
        <end position="546"/>
    </location>
</feature>
<reference evidence="3 4" key="1">
    <citation type="submission" date="2019-03" db="EMBL/GenBank/DDBJ databases">
        <title>Single cell metagenomics reveals metabolic interactions within the superorganism composed of flagellate Streblomastix strix and complex community of Bacteroidetes bacteria on its surface.</title>
        <authorList>
            <person name="Treitli S.C."/>
            <person name="Kolisko M."/>
            <person name="Husnik F."/>
            <person name="Keeling P."/>
            <person name="Hampl V."/>
        </authorList>
    </citation>
    <scope>NUCLEOTIDE SEQUENCE [LARGE SCALE GENOMIC DNA]</scope>
    <source>
        <strain evidence="3">ST1C</strain>
    </source>
</reference>
<name>A0A5J4W2U4_9EUKA</name>
<protein>
    <submittedName>
        <fullName evidence="3">Uncharacterized protein</fullName>
    </submittedName>
</protein>
<feature type="compositionally biased region" description="Basic and acidic residues" evidence="1">
    <location>
        <begin position="289"/>
        <end position="298"/>
    </location>
</feature>
<feature type="region of interest" description="Disordered" evidence="1">
    <location>
        <begin position="440"/>
        <end position="460"/>
    </location>
</feature>
<feature type="transmembrane region" description="Helical" evidence="2">
    <location>
        <begin position="746"/>
        <end position="771"/>
    </location>
</feature>
<dbReference type="Proteomes" id="UP000324800">
    <property type="component" value="Unassembled WGS sequence"/>
</dbReference>
<feature type="region of interest" description="Disordered" evidence="1">
    <location>
        <begin position="275"/>
        <end position="323"/>
    </location>
</feature>
<feature type="transmembrane region" description="Helical" evidence="2">
    <location>
        <begin position="212"/>
        <end position="239"/>
    </location>
</feature>
<feature type="compositionally biased region" description="Acidic residues" evidence="1">
    <location>
        <begin position="299"/>
        <end position="320"/>
    </location>
</feature>
<dbReference type="AlphaFoldDB" id="A0A5J4W2U4"/>
<sequence>MVRCFEILFYGKVYTIYVDAESPDTLTSLENVTSLPSKDKLSWLLPVFSYEVMGYVSFVYSRTSGETIFKLWEDETINQIHIESRVIREIDLETLCPLEVEKKVEQFDQNCKEYILPSSDPDPTQLHDPNYTGGLGNNIWIQDMWTSPTNMIELLTTVSNIGKDVMSEYFKINRLMSWNFLAFLYLNIPNIVTESVKRTTMEYTSTAEKDGIVSIIISVMIAAVAMIMPLILDVTQFALTITKLKRERHQIFLKICMSQKIEIIRLKKRLDDVNEQHDEDGNVTVDSKALADSDHQEDKAEENEQAADNEEEEESDPDLEENVKTNQDAEEMTRLMNKVLDNAKPLQGQVIGQGQQIMQNGASMGLFGTLNSQQGMSLNEQQQMLLQQQMMQNQSQIMVPGMQQGIMVAGGMQGVNQFGGLQFNQFGKLADNNNAPVVDDKEIQEKKLRDKEEEQKREKERLQEIEDEQLQELKDKVNKISSFIPNIFYFRVLIGFVLIIAFPLAYTIIAILASIDATSYNHALFVAGYRTSMIMSVVVTALNIALPFQEFIPQTITCDFSTNPVWNDQTHLSINKTELQILLGKFLQFSAQLNARTLQGGDGPGVTPTGDSQIDDFKTLRVMKKGSTAQVLQYNTTDCFQYRPGDCEVVDRIYSLKTSYEGIEALFGMYAFSAQILATCWIYGYEPPNPDYQISPTSNIVVQQVNVSLKTPEVQILASLVQYDLRGGVRAYRAAVLETQQASNNLYTTLLTLFFVFGLIAIFIGFLFCLIPTRGILYTVARGSAKMKEIDPAYDSAERTGMGASSWKEEYTCDCVRFDKEHKNVLLYLAFTCGCINTDLNVKPQIEELKEMSDNSSRKVIEELESIFIQTKGSEINLAITSGGPVSKISEQEEKARGVISILAILTKAFYYALFEEEDCMVKYGVPQSHIKSHESAHAIIIKKYQEIIVPFANRAQRALIRMKEEEEEQNEKHELHKHHQNNKHHKQRNRHENEGYEVQPAYADKLMQLFSAWLGEHCTKVDRELNAILTGLAAQSALERDMWMGDMARGYSKTDDEFALAESGMKKLTSKERDKILKVRALNVPNSIRVFLDSDHASLQDRNTFEKVKKLLKLNE</sequence>
<feature type="region of interest" description="Disordered" evidence="1">
    <location>
        <begin position="965"/>
        <end position="994"/>
    </location>
</feature>
<keyword evidence="2" id="KW-0472">Membrane</keyword>
<proteinExistence type="predicted"/>
<evidence type="ECO:0000313" key="4">
    <source>
        <dbReference type="Proteomes" id="UP000324800"/>
    </source>
</evidence>
<evidence type="ECO:0000313" key="3">
    <source>
        <dbReference type="EMBL" id="KAA6389010.1"/>
    </source>
</evidence>
<feature type="transmembrane region" description="Helical" evidence="2">
    <location>
        <begin position="488"/>
        <end position="515"/>
    </location>
</feature>
<keyword evidence="2" id="KW-0812">Transmembrane</keyword>
<gene>
    <name evidence="3" type="ORF">EZS28_015463</name>
</gene>
<keyword evidence="2" id="KW-1133">Transmembrane helix</keyword>
<feature type="compositionally biased region" description="Basic residues" evidence="1">
    <location>
        <begin position="976"/>
        <end position="990"/>
    </location>
</feature>
<evidence type="ECO:0000256" key="2">
    <source>
        <dbReference type="SAM" id="Phobius"/>
    </source>
</evidence>
<accession>A0A5J4W2U4</accession>
<feature type="transmembrane region" description="Helical" evidence="2">
    <location>
        <begin position="175"/>
        <end position="192"/>
    </location>
</feature>
<comment type="caution">
    <text evidence="3">The sequence shown here is derived from an EMBL/GenBank/DDBJ whole genome shotgun (WGS) entry which is preliminary data.</text>
</comment>